<proteinExistence type="predicted"/>
<sequence>CTRDNEYTQKEVSKIYEKNIAAFLEHYAC</sequence>
<organism evidence="1">
    <name type="scientific">marine sediment metagenome</name>
    <dbReference type="NCBI Taxonomy" id="412755"/>
    <lineage>
        <taxon>unclassified sequences</taxon>
        <taxon>metagenomes</taxon>
        <taxon>ecological metagenomes</taxon>
    </lineage>
</organism>
<gene>
    <name evidence="1" type="ORF">S06H3_31033</name>
</gene>
<evidence type="ECO:0000313" key="1">
    <source>
        <dbReference type="EMBL" id="GAI19155.1"/>
    </source>
</evidence>
<reference evidence="1" key="1">
    <citation type="journal article" date="2014" name="Front. Microbiol.">
        <title>High frequency of phylogenetically diverse reductive dehalogenase-homologous genes in deep subseafloor sedimentary metagenomes.</title>
        <authorList>
            <person name="Kawai M."/>
            <person name="Futagami T."/>
            <person name="Toyoda A."/>
            <person name="Takaki Y."/>
            <person name="Nishi S."/>
            <person name="Hori S."/>
            <person name="Arai W."/>
            <person name="Tsubouchi T."/>
            <person name="Morono Y."/>
            <person name="Uchiyama I."/>
            <person name="Ito T."/>
            <person name="Fujiyama A."/>
            <person name="Inagaki F."/>
            <person name="Takami H."/>
        </authorList>
    </citation>
    <scope>NUCLEOTIDE SEQUENCE</scope>
    <source>
        <strain evidence="1">Expedition CK06-06</strain>
    </source>
</reference>
<comment type="caution">
    <text evidence="1">The sequence shown here is derived from an EMBL/GenBank/DDBJ whole genome shotgun (WGS) entry which is preliminary data.</text>
</comment>
<protein>
    <submittedName>
        <fullName evidence="1">Uncharacterized protein</fullName>
    </submittedName>
</protein>
<dbReference type="EMBL" id="BARV01018334">
    <property type="protein sequence ID" value="GAI19155.1"/>
    <property type="molecule type" value="Genomic_DNA"/>
</dbReference>
<name>X1MWU4_9ZZZZ</name>
<dbReference type="AlphaFoldDB" id="X1MWU4"/>
<feature type="non-terminal residue" evidence="1">
    <location>
        <position position="1"/>
    </location>
</feature>
<accession>X1MWU4</accession>